<keyword evidence="3" id="KW-1185">Reference proteome</keyword>
<feature type="chain" id="PRO_5032312620" evidence="1">
    <location>
        <begin position="25"/>
        <end position="146"/>
    </location>
</feature>
<feature type="signal peptide" evidence="1">
    <location>
        <begin position="1"/>
        <end position="24"/>
    </location>
</feature>
<keyword evidence="1" id="KW-0732">Signal</keyword>
<gene>
    <name evidence="2" type="ORF">HKX02_24440</name>
</gene>
<name>A0A849KNU7_9HYPH</name>
<dbReference type="AlphaFoldDB" id="A0A849KNU7"/>
<dbReference type="Pfam" id="PF03524">
    <property type="entry name" value="CagX"/>
    <property type="match status" value="1"/>
</dbReference>
<evidence type="ECO:0000256" key="1">
    <source>
        <dbReference type="SAM" id="SignalP"/>
    </source>
</evidence>
<dbReference type="Proteomes" id="UP000574931">
    <property type="component" value="Unassembled WGS sequence"/>
</dbReference>
<evidence type="ECO:0000313" key="3">
    <source>
        <dbReference type="Proteomes" id="UP000574931"/>
    </source>
</evidence>
<proteinExistence type="predicted"/>
<dbReference type="EMBL" id="JABFCY010000024">
    <property type="protein sequence ID" value="NNU63381.1"/>
    <property type="molecule type" value="Genomic_DNA"/>
</dbReference>
<comment type="caution">
    <text evidence="2">The sequence shown here is derived from an EMBL/GenBank/DDBJ whole genome shotgun (WGS) entry which is preliminary data.</text>
</comment>
<dbReference type="RefSeq" id="WP_171319674.1">
    <property type="nucleotide sequence ID" value="NZ_JABFCY010000024.1"/>
</dbReference>
<organism evidence="2 3">
    <name type="scientific">Ochrobactrum soli</name>
    <dbReference type="NCBI Taxonomy" id="2448455"/>
    <lineage>
        <taxon>Bacteria</taxon>
        <taxon>Pseudomonadati</taxon>
        <taxon>Pseudomonadota</taxon>
        <taxon>Alphaproteobacteria</taxon>
        <taxon>Hyphomicrobiales</taxon>
        <taxon>Brucellaceae</taxon>
        <taxon>Brucella/Ochrobactrum group</taxon>
        <taxon>Ochrobactrum</taxon>
    </lineage>
</organism>
<sequence>MTMKSNLMLGCGLLMASAATPALSDDTASISVIRPDTQTIAVDAKSLVRVGVYENAVTRLEFPKNEAFETVVFSDTENWLIEPTKNMLFVRPKKAAGAGNMHVITKTAAGETYTYQFELRTRKTGIAMKDDGYVIRLAHSQKGAAS</sequence>
<accession>A0A849KNU7</accession>
<evidence type="ECO:0000313" key="2">
    <source>
        <dbReference type="EMBL" id="NNU63381.1"/>
    </source>
</evidence>
<dbReference type="InterPro" id="IPR010258">
    <property type="entry name" value="Conjugal_tfr_TrbG/VirB9/CagX"/>
</dbReference>
<reference evidence="2 3" key="1">
    <citation type="submission" date="2020-05" db="EMBL/GenBank/DDBJ databases">
        <title>Draft Genome Sequence of Ochrobactrum soli Isolated from Stable Fly Gut.</title>
        <authorList>
            <person name="Pileggi M.T."/>
            <person name="Vazhakkala L.J."/>
            <person name="Wong C.N."/>
        </authorList>
    </citation>
    <scope>NUCLEOTIDE SEQUENCE [LARGE SCALE GENOMIC DNA]</scope>
    <source>
        <strain evidence="2 3">MTP-C0764</strain>
    </source>
</reference>
<protein>
    <submittedName>
        <fullName evidence="2">TrbG/VirB9 family P-type conjugative transfer protein</fullName>
    </submittedName>
</protein>